<dbReference type="InterPro" id="IPR036179">
    <property type="entry name" value="Ig-like_dom_sf"/>
</dbReference>
<feature type="compositionally biased region" description="Basic and acidic residues" evidence="7">
    <location>
        <begin position="2373"/>
        <end position="2421"/>
    </location>
</feature>
<feature type="region of interest" description="Disordered" evidence="7">
    <location>
        <begin position="594"/>
        <end position="622"/>
    </location>
</feature>
<dbReference type="OrthoDB" id="504170at2759"/>
<keyword evidence="6" id="KW-0175">Coiled coil</keyword>
<dbReference type="InterPro" id="IPR003961">
    <property type="entry name" value="FN3_dom"/>
</dbReference>
<feature type="compositionally biased region" description="Basic and acidic residues" evidence="7">
    <location>
        <begin position="2462"/>
        <end position="2572"/>
    </location>
</feature>
<keyword evidence="8" id="KW-0732">Signal</keyword>
<feature type="region of interest" description="Disordered" evidence="7">
    <location>
        <begin position="831"/>
        <end position="869"/>
    </location>
</feature>
<keyword evidence="4" id="KW-1015">Disulfide bond</keyword>
<dbReference type="InterPro" id="IPR003599">
    <property type="entry name" value="Ig_sub"/>
</dbReference>
<evidence type="ECO:0000256" key="1">
    <source>
        <dbReference type="ARBA" id="ARBA00004496"/>
    </source>
</evidence>
<evidence type="ECO:0000259" key="9">
    <source>
        <dbReference type="PROSITE" id="PS50835"/>
    </source>
</evidence>
<dbReference type="SUPFAM" id="SSF48726">
    <property type="entry name" value="Immunoglobulin"/>
    <property type="match status" value="13"/>
</dbReference>
<evidence type="ECO:0000256" key="8">
    <source>
        <dbReference type="SAM" id="SignalP"/>
    </source>
</evidence>
<dbReference type="Gene3D" id="2.60.40.10">
    <property type="entry name" value="Immunoglobulins"/>
    <property type="match status" value="20"/>
</dbReference>
<feature type="compositionally biased region" description="Basic residues" evidence="7">
    <location>
        <begin position="714"/>
        <end position="723"/>
    </location>
</feature>
<feature type="coiled-coil region" evidence="6">
    <location>
        <begin position="128"/>
        <end position="161"/>
    </location>
</feature>
<dbReference type="InterPro" id="IPR013098">
    <property type="entry name" value="Ig_I-set"/>
</dbReference>
<feature type="domain" description="Ig-like" evidence="9">
    <location>
        <begin position="1738"/>
        <end position="1827"/>
    </location>
</feature>
<feature type="compositionally biased region" description="Basic and acidic residues" evidence="7">
    <location>
        <begin position="1015"/>
        <end position="1071"/>
    </location>
</feature>
<feature type="compositionally biased region" description="Basic residues" evidence="7">
    <location>
        <begin position="2452"/>
        <end position="2461"/>
    </location>
</feature>
<organism evidence="11 12">
    <name type="scientific">Onchocerca flexuosa</name>
    <dbReference type="NCBI Taxonomy" id="387005"/>
    <lineage>
        <taxon>Eukaryota</taxon>
        <taxon>Metazoa</taxon>
        <taxon>Ecdysozoa</taxon>
        <taxon>Nematoda</taxon>
        <taxon>Chromadorea</taxon>
        <taxon>Rhabditida</taxon>
        <taxon>Spirurina</taxon>
        <taxon>Spiruromorpha</taxon>
        <taxon>Filarioidea</taxon>
        <taxon>Onchocercidae</taxon>
        <taxon>Onchocerca</taxon>
    </lineage>
</organism>
<feature type="compositionally biased region" description="Basic and acidic residues" evidence="7">
    <location>
        <begin position="857"/>
        <end position="869"/>
    </location>
</feature>
<keyword evidence="2" id="KW-0963">Cytoplasm</keyword>
<dbReference type="InterPro" id="IPR003598">
    <property type="entry name" value="Ig_sub2"/>
</dbReference>
<feature type="domain" description="Ig-like" evidence="9">
    <location>
        <begin position="2618"/>
        <end position="2705"/>
    </location>
</feature>
<dbReference type="FunFam" id="2.60.40.10:FF:000107">
    <property type="entry name" value="Myosin, light chain kinase a"/>
    <property type="match status" value="1"/>
</dbReference>
<evidence type="ECO:0000313" key="12">
    <source>
        <dbReference type="Proteomes" id="UP000242913"/>
    </source>
</evidence>
<dbReference type="CDD" id="cd00096">
    <property type="entry name" value="Ig"/>
    <property type="match status" value="4"/>
</dbReference>
<feature type="region of interest" description="Disordered" evidence="7">
    <location>
        <begin position="705"/>
        <end position="775"/>
    </location>
</feature>
<feature type="chain" id="PRO_5012805377" description="Fibronectin type III domain protein" evidence="8">
    <location>
        <begin position="24"/>
        <end position="3043"/>
    </location>
</feature>
<feature type="region of interest" description="Disordered" evidence="7">
    <location>
        <begin position="2345"/>
        <end position="2597"/>
    </location>
</feature>
<feature type="compositionally biased region" description="Basic residues" evidence="7">
    <location>
        <begin position="1072"/>
        <end position="1087"/>
    </location>
</feature>
<keyword evidence="12" id="KW-1185">Reference proteome</keyword>
<feature type="domain" description="Fibronectin type-III" evidence="10">
    <location>
        <begin position="1546"/>
        <end position="1642"/>
    </location>
</feature>
<feature type="compositionally biased region" description="Basic and acidic residues" evidence="7">
    <location>
        <begin position="1088"/>
        <end position="1103"/>
    </location>
</feature>
<feature type="signal peptide" evidence="8">
    <location>
        <begin position="1"/>
        <end position="23"/>
    </location>
</feature>
<evidence type="ECO:0000256" key="3">
    <source>
        <dbReference type="ARBA" id="ARBA00022737"/>
    </source>
</evidence>
<evidence type="ECO:0000256" key="7">
    <source>
        <dbReference type="SAM" id="MobiDB-lite"/>
    </source>
</evidence>
<feature type="domain" description="Fibronectin type-III" evidence="10">
    <location>
        <begin position="1449"/>
        <end position="1543"/>
    </location>
</feature>
<proteinExistence type="predicted"/>
<feature type="domain" description="Fibronectin type-III" evidence="10">
    <location>
        <begin position="444"/>
        <end position="538"/>
    </location>
</feature>
<feature type="domain" description="Ig-like" evidence="9">
    <location>
        <begin position="2710"/>
        <end position="2798"/>
    </location>
</feature>
<dbReference type="Pfam" id="PF07679">
    <property type="entry name" value="I-set"/>
    <property type="match status" value="11"/>
</dbReference>
<dbReference type="FunFam" id="2.60.40.10:FF:000056">
    <property type="entry name" value="twitchin isoform X4"/>
    <property type="match status" value="1"/>
</dbReference>
<evidence type="ECO:0008006" key="13">
    <source>
        <dbReference type="Google" id="ProtNLM"/>
    </source>
</evidence>
<dbReference type="SMART" id="SM00060">
    <property type="entry name" value="FN3"/>
    <property type="match status" value="6"/>
</dbReference>
<protein>
    <recommendedName>
        <fullName evidence="13">Fibronectin type III domain protein</fullName>
    </recommendedName>
</protein>
<feature type="region of interest" description="Disordered" evidence="7">
    <location>
        <begin position="902"/>
        <end position="933"/>
    </location>
</feature>
<dbReference type="EMBL" id="KZ270053">
    <property type="protein sequence ID" value="OZC06892.1"/>
    <property type="molecule type" value="Genomic_DNA"/>
</dbReference>
<feature type="domain" description="Ig-like" evidence="9">
    <location>
        <begin position="1933"/>
        <end position="2022"/>
    </location>
</feature>
<feature type="domain" description="Fibronectin type-III" evidence="10">
    <location>
        <begin position="2806"/>
        <end position="2900"/>
    </location>
</feature>
<dbReference type="Pfam" id="PF00041">
    <property type="entry name" value="fn3"/>
    <property type="match status" value="4"/>
</dbReference>
<name>A0A238BNS3_9BILA</name>
<feature type="compositionally biased region" description="Basic residues" evidence="7">
    <location>
        <begin position="844"/>
        <end position="856"/>
    </location>
</feature>
<feature type="region of interest" description="Disordered" evidence="7">
    <location>
        <begin position="1000"/>
        <end position="1103"/>
    </location>
</feature>
<accession>A0A238BNS3</accession>
<gene>
    <name evidence="11" type="ORF">X798_06098</name>
</gene>
<evidence type="ECO:0000256" key="4">
    <source>
        <dbReference type="ARBA" id="ARBA00023157"/>
    </source>
</evidence>
<dbReference type="SUPFAM" id="SSF49265">
    <property type="entry name" value="Fibronectin type III"/>
    <property type="match status" value="4"/>
</dbReference>
<comment type="subcellular location">
    <subcellularLocation>
        <location evidence="1">Cytoplasm</location>
    </subcellularLocation>
</comment>
<evidence type="ECO:0000256" key="2">
    <source>
        <dbReference type="ARBA" id="ARBA00022490"/>
    </source>
</evidence>
<feature type="compositionally biased region" description="Basic and acidic residues" evidence="7">
    <location>
        <begin position="2428"/>
        <end position="2451"/>
    </location>
</feature>
<dbReference type="PROSITE" id="PS50835">
    <property type="entry name" value="IG_LIKE"/>
    <property type="match status" value="7"/>
</dbReference>
<dbReference type="FunFam" id="2.60.40.10:FF:000031">
    <property type="entry name" value="Myosin-binding protein C, slow type"/>
    <property type="match status" value="2"/>
</dbReference>
<feature type="domain" description="Ig-like" evidence="9">
    <location>
        <begin position="1834"/>
        <end position="1921"/>
    </location>
</feature>
<keyword evidence="3" id="KW-0677">Repeat</keyword>
<reference evidence="11 12" key="1">
    <citation type="submission" date="2015-12" db="EMBL/GenBank/DDBJ databases">
        <title>Draft genome of the nematode, Onchocerca flexuosa.</title>
        <authorList>
            <person name="Mitreva M."/>
        </authorList>
    </citation>
    <scope>NUCLEOTIDE SEQUENCE [LARGE SCALE GENOMIC DNA]</scope>
    <source>
        <strain evidence="11">Red Deer</strain>
    </source>
</reference>
<dbReference type="InterPro" id="IPR013783">
    <property type="entry name" value="Ig-like_fold"/>
</dbReference>
<feature type="domain" description="Fibronectin type-III" evidence="10">
    <location>
        <begin position="1644"/>
        <end position="1735"/>
    </location>
</feature>
<dbReference type="InterPro" id="IPR036116">
    <property type="entry name" value="FN3_sf"/>
</dbReference>
<feature type="domain" description="Ig-like" evidence="9">
    <location>
        <begin position="257"/>
        <end position="343"/>
    </location>
</feature>
<feature type="compositionally biased region" description="Basic and acidic residues" evidence="7">
    <location>
        <begin position="2582"/>
        <end position="2595"/>
    </location>
</feature>
<feature type="compositionally biased region" description="Basic and acidic residues" evidence="7">
    <location>
        <begin position="902"/>
        <end position="924"/>
    </location>
</feature>
<evidence type="ECO:0000256" key="5">
    <source>
        <dbReference type="ARBA" id="ARBA00023319"/>
    </source>
</evidence>
<sequence length="3043" mass="345009">MLNCYYELIHLLFLCHFSCFSAAFKNKDHEEKEKPKEEAEKRKKKVPKALTIPAEISSKYGDKSTILSETTITTEIAMNEETAEIETLPKKSLFASVAIKVDSTKSRKTVKRREFSVEEFTSKDEAGKEVFEERKKSLEELEKSETNRLTIEDEKKEAYERARKRRTGFIQTPDKEIVAFRGDIIKIECELVNEDDDFTWLINDKPANEDSRCKEEVNLFIRTLKITNIAPEDEGTIIIAKVGDIIAETIIHVEDTPAEIIEPLPRRSFGKCGEDVTLAVSVTHPAHSIIWEFDGEELSKDQTSYVVTEEGNFYTLTIKNATYDHAGRYSVKVDSLKTSTMLIMQGLPIIEKQEPESVNFEVHENLLLNIPYKAVPEPTVECFFNNEPLLVGTKLQLDIINDMVQFCKRKTNKNDSGEYTFKISNEFGQATKTFTVNVKDVPDVPENPRIIDVSSDIVSVAWDAPKDDGGSKIIGYVIEKKEISRRTFHHVIQVTDAKTKCLIEDLDADTEYIFRVAAINKYGTGEFSEFPAVHTTPAAEESELEKVLPEEISSEEILSEEILSKEIISEEIISEEIPQEKELEKISDKVDEEQELIEPKKPKAKKAVKKDRSKKTEPPEEVMERIISEEVAAKETTSEAKSTVEKEVEMRDLKESVESATDLKKHDVFELEVEKTEKETFSEITRPGEEKMDELLVKNEAKVGKSDTVEVKERKPKKIKGKKFPKEYKPSEEMIPTEQQKSVEITTKEMEYGKKLDKNKSKGKEEHAEETIPSIIEEKDFKEKVDKKVSQEEKKSAGAVTEFEVKENFVIKHEKEKADIVEVSESVGIDKKAEEVVSEENSASKKRKEIKKRKSSKEKGPPTADKKAEESMIAVEIADKSFGVQLQQQDIIVEEMVTSEKAKVEAEKEVKKDDLEERHPEDKLKVKKKTKKREEKREEIVETVSVDVSFKNISKVENVDKVIVILEKKDITSISTNLKSASKMEKSKAPKKLIKEKAEEVEKIQQEKPISSSLETEKLKAKLEMDDKIERPKSKEEKDEEDVNRKLDLKQGEKSANKESEEQKSVKDKEVKSKKKITGKKVTKKTLQKPEVKEETEQKSIEEDRKQIEDVYSEEKHAKEEVAEFKDEVEEIGRSGDVDVTAVIPQLEETTKISPDNEVTSIRRARKRSSIFALPPDQEILAFRSDTVKIECEVFDEDDEINWLINGKPIKDDKRCSVVVDGYLRILQIDKVIPEDSGTIITANLPLQSAESYLIVEDIPVEIIEKLPHKITGKMDDFVKLSITVSHPNQNFQWFFNNEQLIENNNLYEVIVEDNVYSLLIKNLSYDQAGRYSVKVGSAETSTILTVEGVPVLHEVETIVTAVDLETQDNLMLTIPFKAVPEPTVECFLNNEKIPSTSKIQIDIFNDKVCFCKRKVDKSDAGEYIIKIKNDYGEVSQTFSVNIKDKPGAPENAHITDIDSSSARVHWDAPSDDGGSAITAYILERKEASKRAYHRVAQVSSEEMEYYMDDLKMDTPYMIRIAAVNKYGIGEYLECDSFQTCLPFEAPSVTHPPTIHNVTDQWPKVTDDGGSPIYSYDIFLRKDKSDWIKINDELIFTEHFTVPNIEVGPTYEFKIEATNEAGFTSQSNIPSDPLTISKTAELPVLSLPTVEVISEDAVRVQWNEITDENCNVTSYLIRYKSEQASLWSEKEINHSPAEIIGLKEGLSYLFKIAPKSGPTVGEFSEETIPIRVVAAKKPEITKSIKDVSVSRKSELKLECHAIGEPAPQYIWYKDGEEIIPPNENIEIVNQGFISILLIHHASTADAGLYRCEVVNDLGSVDSEATVTVTEIRAHFVSSFPEYLEIDEGEEIGFSCELSDPDASVIWFKDGKLLSSDDRIMIKEDGIERKLTIKNTVPEDSGKYVCSTADNKTHSRAELIVKGKNDYKFAEELPQIKRGPQDQVVSESGITVVLTCETTKPVTAVKWFKNEKEIWSRQQKFSIDVKETIATLTIMNFELSDCAEYRAALREDEKSAPAKVELKIAPTIKLSKDLPNNVLKLHCGTDFDIEFDYGGFPEVDIKMTLNDKPLDKVRSRIHTYDNKLSLRLKNVIQEDSGILKIMVENELGHASEEIQLDVINVPSKPLHLTAFNITSHSVMLKWEKAEDNGSPITNYIIERKTADINRWRNVGKCKSKQHEFLADDLYPNESYSFRIVAVNEVGEGAPSSVVDIVTLNESTELDISTEETAKYLSVPNRTEATLVEDSQTILITWEIVEEAEDYIVERSKLENDWEQIGVTVEPKFEDSHDKSSSYKYRIIAKKGDQLSNPSSEAKIMIVPVQKEENVEQQGSDTTEMLQEVPEIIEIKQQEVKEPESEISDDQAKKGKAAKKFAKKEDKQELKSSDDTVDVIEKEESKSEEKEITTQEKAERKPKAGKKKPEKEQEEDIEVGRKLENEFESSEKLEKSGEKVQPKKIIKKKALEKKESPKDEVEIAKDFKKAETEKQPEGELEKETEKYKIKSDEEKIESVEKLDVEKGVGEALEEKRLEKKSEAKPKKKTEAEQKIESLETVKDEPEKDSEKKIEEKEKVESTKKKKTTSKQKPKEKMEQKLEKSISQETSLDELITEKEKEGETIKKEKLEVKPVNDHVEVNYGTKNLELSVNIKGNYEKCFWTKNDEIVSEKLVKSTTNKSVLRIENVDELTMGLYRCVATNSTEKATAEIHVVVTDKPKIEFDQPTIGIKVGEMLKIHANVTGLPVPTYKWLKDGTELKADKNTIITFKEGIAIVIIKKATIDNSGVYKLVVENKCGKEENEVKVQVKGAPSAPIGPLQISDITSDSCKLTWNPPEQDGNSELLGYCIEKRDAKKSTWAFVARTTTTNAIITGLSDIAKYYFRVAAENALGNGPALENKEPVQPIKVVATEKPKIKKAPGKEIGKVGDKLKLSVEFTGKPTPEVRWYKNGEQIFDNVNNTITKTEKQSVFTIQKLTKDDEGDYQVVVENDCGTVEHKFSVAVKSKPIIIDADKYKKPQVFSKGENVKLQLAFTDDVGHIVNYFDVFHDSLL</sequence>
<feature type="domain" description="Ig-like" evidence="9">
    <location>
        <begin position="2905"/>
        <end position="2993"/>
    </location>
</feature>
<dbReference type="PANTHER" id="PTHR14340">
    <property type="entry name" value="MICROFIBRIL-ASSOCIATED GLYCOPROTEIN 3"/>
    <property type="match status" value="1"/>
</dbReference>
<feature type="compositionally biased region" description="Basic residues" evidence="7">
    <location>
        <begin position="602"/>
        <end position="613"/>
    </location>
</feature>
<dbReference type="Proteomes" id="UP000242913">
    <property type="component" value="Unassembled WGS sequence"/>
</dbReference>
<evidence type="ECO:0000259" key="10">
    <source>
        <dbReference type="PROSITE" id="PS50853"/>
    </source>
</evidence>
<feature type="compositionally biased region" description="Basic and acidic residues" evidence="7">
    <location>
        <begin position="2345"/>
        <end position="2354"/>
    </location>
</feature>
<evidence type="ECO:0000256" key="6">
    <source>
        <dbReference type="SAM" id="Coils"/>
    </source>
</evidence>
<dbReference type="SMART" id="SM00409">
    <property type="entry name" value="IG"/>
    <property type="match status" value="13"/>
</dbReference>
<dbReference type="CDD" id="cd00063">
    <property type="entry name" value="FN3"/>
    <property type="match status" value="6"/>
</dbReference>
<dbReference type="PROSITE" id="PS50853">
    <property type="entry name" value="FN3"/>
    <property type="match status" value="6"/>
</dbReference>
<dbReference type="InterPro" id="IPR007110">
    <property type="entry name" value="Ig-like_dom"/>
</dbReference>
<feature type="compositionally biased region" description="Basic and acidic residues" evidence="7">
    <location>
        <begin position="746"/>
        <end position="775"/>
    </location>
</feature>
<dbReference type="GO" id="GO:0030017">
    <property type="term" value="C:sarcomere"/>
    <property type="evidence" value="ECO:0007669"/>
    <property type="project" value="UniProtKB-ARBA"/>
</dbReference>
<evidence type="ECO:0000313" key="11">
    <source>
        <dbReference type="EMBL" id="OZC06892.1"/>
    </source>
</evidence>
<dbReference type="FunFam" id="2.60.40.10:FF:000211">
    <property type="entry name" value="Obscurin-like protein 1"/>
    <property type="match status" value="1"/>
</dbReference>
<keyword evidence="5" id="KW-0393">Immunoglobulin domain</keyword>
<feature type="domain" description="Fibronectin type-III" evidence="10">
    <location>
        <begin position="2123"/>
        <end position="2217"/>
    </location>
</feature>
<dbReference type="PANTHER" id="PTHR14340:SF9">
    <property type="entry name" value="FIBRONECTIN TYPE-III DOMAIN-CONTAINING PROTEIN"/>
    <property type="match status" value="1"/>
</dbReference>
<dbReference type="SMART" id="SM00408">
    <property type="entry name" value="IGc2"/>
    <property type="match status" value="8"/>
</dbReference>